<evidence type="ECO:0000313" key="3">
    <source>
        <dbReference type="EMBL" id="KAF7192879.1"/>
    </source>
</evidence>
<dbReference type="Gene3D" id="2.60.40.640">
    <property type="match status" value="1"/>
</dbReference>
<dbReference type="CDD" id="cd22952">
    <property type="entry name" value="ART10-like"/>
    <property type="match status" value="1"/>
</dbReference>
<reference evidence="3" key="1">
    <citation type="submission" date="2020-04" db="EMBL/GenBank/DDBJ databases">
        <title>Draft genome resource of the tomato pathogen Pseudocercospora fuligena.</title>
        <authorList>
            <person name="Zaccaron A."/>
        </authorList>
    </citation>
    <scope>NUCLEOTIDE SEQUENCE</scope>
    <source>
        <strain evidence="3">PF001</strain>
    </source>
</reference>
<proteinExistence type="predicted"/>
<organism evidence="3 4">
    <name type="scientific">Pseudocercospora fuligena</name>
    <dbReference type="NCBI Taxonomy" id="685502"/>
    <lineage>
        <taxon>Eukaryota</taxon>
        <taxon>Fungi</taxon>
        <taxon>Dikarya</taxon>
        <taxon>Ascomycota</taxon>
        <taxon>Pezizomycotina</taxon>
        <taxon>Dothideomycetes</taxon>
        <taxon>Dothideomycetidae</taxon>
        <taxon>Mycosphaerellales</taxon>
        <taxon>Mycosphaerellaceae</taxon>
        <taxon>Pseudocercospora</taxon>
    </lineage>
</organism>
<evidence type="ECO:0000256" key="1">
    <source>
        <dbReference type="SAM" id="MobiDB-lite"/>
    </source>
</evidence>
<sequence length="553" mass="60035">MVSSPVLPVSGFSQWSGGVGHGGTMNATISLDQPGNVAYTNLDIISGRVVVRTAKAADISKIEVKLEGESRTRLLSPQGPNGERPKPMVEYHKILYRIQTVFPPTDIMESRVQASAKAAYTLPPGQHEYPFNFKIPFNNSCSTQASAMPMMVGMEIARPATRHVKRTLPPTLSGFPGEAEIRYFVKVTVNRHSFFKENPRAYVPFNFFPIEPPRPASTGSEVFARQKHRFDTFPDGGASSSAKEKMKGIFSKKSSAPNSPITGGSPSISIDARLPEPAVLTCNQDVPLRLILKKLNDFSEPIYLQSLQISLISYTKIRAHDVYRTESNSWILVSRSNMGVLVAQAADGADAESIIDDGLWRSQVLPNTVAPNFTTCNIERTHQLDIRIGLSCGGATSKVGSIQTCHDISPDQADKAQASTVVLPLRLDTLVYSGIAPPPEVVARMADTKPGVRRKSTNPMHDKLRHEGRQDSDFGANQIPPTPIETPGSMSPAWPAQAGPSTLPQYDDAPPSYEDAIAQNAPPVSGARPQYAPPPPVEDHILGEADEKKGWVG</sequence>
<comment type="caution">
    <text evidence="3">The sequence shown here is derived from an EMBL/GenBank/DDBJ whole genome shotgun (WGS) entry which is preliminary data.</text>
</comment>
<dbReference type="InterPro" id="IPR011021">
    <property type="entry name" value="Arrestin-like_N"/>
</dbReference>
<dbReference type="GO" id="GO:0031625">
    <property type="term" value="F:ubiquitin protein ligase binding"/>
    <property type="evidence" value="ECO:0007669"/>
    <property type="project" value="TreeGrafter"/>
</dbReference>
<dbReference type="PANTHER" id="PTHR11188:SF166">
    <property type="entry name" value="ARRESTIN (OR S-ANTIGEN), N-TERMINAL DOMAIN PROTEIN (AFU_ORTHOLOGUE AFUA_7G02050)"/>
    <property type="match status" value="1"/>
</dbReference>
<dbReference type="GO" id="GO:0030674">
    <property type="term" value="F:protein-macromolecule adaptor activity"/>
    <property type="evidence" value="ECO:0007669"/>
    <property type="project" value="TreeGrafter"/>
</dbReference>
<evidence type="ECO:0000259" key="2">
    <source>
        <dbReference type="Pfam" id="PF00339"/>
    </source>
</evidence>
<evidence type="ECO:0000313" key="4">
    <source>
        <dbReference type="Proteomes" id="UP000660729"/>
    </source>
</evidence>
<feature type="compositionally biased region" description="Basic and acidic residues" evidence="1">
    <location>
        <begin position="537"/>
        <end position="553"/>
    </location>
</feature>
<dbReference type="GO" id="GO:0005829">
    <property type="term" value="C:cytosol"/>
    <property type="evidence" value="ECO:0007669"/>
    <property type="project" value="TreeGrafter"/>
</dbReference>
<dbReference type="SUPFAM" id="SSF81296">
    <property type="entry name" value="E set domains"/>
    <property type="match status" value="1"/>
</dbReference>
<gene>
    <name evidence="3" type="ORF">HII31_05793</name>
</gene>
<dbReference type="GO" id="GO:0070086">
    <property type="term" value="P:ubiquitin-dependent endocytosis"/>
    <property type="evidence" value="ECO:0007669"/>
    <property type="project" value="TreeGrafter"/>
</dbReference>
<keyword evidence="4" id="KW-1185">Reference proteome</keyword>
<dbReference type="EMBL" id="JABCIY010000103">
    <property type="protein sequence ID" value="KAF7192879.1"/>
    <property type="molecule type" value="Genomic_DNA"/>
</dbReference>
<feature type="domain" description="Arrestin-like N-terminal" evidence="2">
    <location>
        <begin position="28"/>
        <end position="198"/>
    </location>
</feature>
<protein>
    <recommendedName>
        <fullName evidence="2">Arrestin-like N-terminal domain-containing protein</fullName>
    </recommendedName>
</protein>
<accession>A0A8H6RJZ5</accession>
<feature type="non-terminal residue" evidence="3">
    <location>
        <position position="1"/>
    </location>
</feature>
<name>A0A8H6RJZ5_9PEZI</name>
<dbReference type="AlphaFoldDB" id="A0A8H6RJZ5"/>
<dbReference type="Proteomes" id="UP000660729">
    <property type="component" value="Unassembled WGS sequence"/>
</dbReference>
<dbReference type="InterPro" id="IPR050357">
    <property type="entry name" value="Arrestin_domain-protein"/>
</dbReference>
<dbReference type="InterPro" id="IPR014756">
    <property type="entry name" value="Ig_E-set"/>
</dbReference>
<dbReference type="PANTHER" id="PTHR11188">
    <property type="entry name" value="ARRESTIN DOMAIN CONTAINING PROTEIN"/>
    <property type="match status" value="1"/>
</dbReference>
<dbReference type="Pfam" id="PF00339">
    <property type="entry name" value="Arrestin_N"/>
    <property type="match status" value="1"/>
</dbReference>
<feature type="compositionally biased region" description="Basic and acidic residues" evidence="1">
    <location>
        <begin position="460"/>
        <end position="472"/>
    </location>
</feature>
<feature type="region of interest" description="Disordered" evidence="1">
    <location>
        <begin position="442"/>
        <end position="553"/>
    </location>
</feature>
<dbReference type="GO" id="GO:0005886">
    <property type="term" value="C:plasma membrane"/>
    <property type="evidence" value="ECO:0007669"/>
    <property type="project" value="TreeGrafter"/>
</dbReference>
<dbReference type="InterPro" id="IPR014752">
    <property type="entry name" value="Arrestin-like_C"/>
</dbReference>
<dbReference type="OrthoDB" id="3365616at2759"/>